<organism evidence="1 2">
    <name type="scientific">Exidia glandulosa HHB12029</name>
    <dbReference type="NCBI Taxonomy" id="1314781"/>
    <lineage>
        <taxon>Eukaryota</taxon>
        <taxon>Fungi</taxon>
        <taxon>Dikarya</taxon>
        <taxon>Basidiomycota</taxon>
        <taxon>Agaricomycotina</taxon>
        <taxon>Agaricomycetes</taxon>
        <taxon>Auriculariales</taxon>
        <taxon>Exidiaceae</taxon>
        <taxon>Exidia</taxon>
    </lineage>
</organism>
<name>A0A165Q8P1_EXIGL</name>
<protein>
    <submittedName>
        <fullName evidence="1">Uncharacterized protein</fullName>
    </submittedName>
</protein>
<evidence type="ECO:0000313" key="2">
    <source>
        <dbReference type="Proteomes" id="UP000077266"/>
    </source>
</evidence>
<keyword evidence="2" id="KW-1185">Reference proteome</keyword>
<dbReference type="InParanoid" id="A0A165Q8P1"/>
<reference evidence="1 2" key="1">
    <citation type="journal article" date="2016" name="Mol. Biol. Evol.">
        <title>Comparative Genomics of Early-Diverging Mushroom-Forming Fungi Provides Insights into the Origins of Lignocellulose Decay Capabilities.</title>
        <authorList>
            <person name="Nagy L.G."/>
            <person name="Riley R."/>
            <person name="Tritt A."/>
            <person name="Adam C."/>
            <person name="Daum C."/>
            <person name="Floudas D."/>
            <person name="Sun H."/>
            <person name="Yadav J.S."/>
            <person name="Pangilinan J."/>
            <person name="Larsson K.H."/>
            <person name="Matsuura K."/>
            <person name="Barry K."/>
            <person name="Labutti K."/>
            <person name="Kuo R."/>
            <person name="Ohm R.A."/>
            <person name="Bhattacharya S.S."/>
            <person name="Shirouzu T."/>
            <person name="Yoshinaga Y."/>
            <person name="Martin F.M."/>
            <person name="Grigoriev I.V."/>
            <person name="Hibbett D.S."/>
        </authorList>
    </citation>
    <scope>NUCLEOTIDE SEQUENCE [LARGE SCALE GENOMIC DNA]</scope>
    <source>
        <strain evidence="1 2">HHB12029</strain>
    </source>
</reference>
<dbReference type="EMBL" id="KV425884">
    <property type="protein sequence ID" value="KZW03247.1"/>
    <property type="molecule type" value="Genomic_DNA"/>
</dbReference>
<dbReference type="AlphaFoldDB" id="A0A165Q8P1"/>
<proteinExistence type="predicted"/>
<dbReference type="Proteomes" id="UP000077266">
    <property type="component" value="Unassembled WGS sequence"/>
</dbReference>
<sequence length="113" mass="12756">MHSAYSRSSFLQLCQFAGIWAHCMIRTCLPAIRFSRSCCYRLSVNSKHWQGTELLAIASMSRSLELLKSRHSFWRSFPGYPVAATMPSPTGTPSQCDVDVLNIHAFRSAQRTV</sequence>
<feature type="non-terminal residue" evidence="1">
    <location>
        <position position="1"/>
    </location>
</feature>
<gene>
    <name evidence="1" type="ORF">EXIGLDRAFT_725702</name>
</gene>
<evidence type="ECO:0000313" key="1">
    <source>
        <dbReference type="EMBL" id="KZW03247.1"/>
    </source>
</evidence>
<accession>A0A165Q8P1</accession>